<dbReference type="Pfam" id="PF09312">
    <property type="entry name" value="SurA_N"/>
    <property type="match status" value="1"/>
</dbReference>
<keyword evidence="5" id="KW-0143">Chaperone</keyword>
<feature type="signal peptide" evidence="10">
    <location>
        <begin position="1"/>
        <end position="24"/>
    </location>
</feature>
<dbReference type="InterPro" id="IPR046357">
    <property type="entry name" value="PPIase_dom_sf"/>
</dbReference>
<organism evidence="12 13">
    <name type="scientific">Henriciella algicola</name>
    <dbReference type="NCBI Taxonomy" id="1608422"/>
    <lineage>
        <taxon>Bacteria</taxon>
        <taxon>Pseudomonadati</taxon>
        <taxon>Pseudomonadota</taxon>
        <taxon>Alphaproteobacteria</taxon>
        <taxon>Hyphomonadales</taxon>
        <taxon>Hyphomonadaceae</taxon>
        <taxon>Henriciella</taxon>
    </lineage>
</organism>
<dbReference type="GO" id="GO:0003755">
    <property type="term" value="F:peptidyl-prolyl cis-trans isomerase activity"/>
    <property type="evidence" value="ECO:0007669"/>
    <property type="project" value="UniProtKB-KW"/>
</dbReference>
<dbReference type="PROSITE" id="PS01096">
    <property type="entry name" value="PPIC_PPIASE_1"/>
    <property type="match status" value="1"/>
</dbReference>
<keyword evidence="3" id="KW-0574">Periplasm</keyword>
<gene>
    <name evidence="12" type="ORF">D1222_10000</name>
</gene>
<dbReference type="OrthoDB" id="9791746at2"/>
<dbReference type="EMBL" id="QWGA01000007">
    <property type="protein sequence ID" value="RIJ28708.1"/>
    <property type="molecule type" value="Genomic_DNA"/>
</dbReference>
<proteinExistence type="predicted"/>
<dbReference type="InterPro" id="IPR050280">
    <property type="entry name" value="OMP_Chaperone_SurA"/>
</dbReference>
<feature type="chain" id="PRO_5017308520" description="Parvulin-like PPIase" evidence="10">
    <location>
        <begin position="25"/>
        <end position="414"/>
    </location>
</feature>
<evidence type="ECO:0000256" key="3">
    <source>
        <dbReference type="ARBA" id="ARBA00022764"/>
    </source>
</evidence>
<dbReference type="RefSeq" id="WP_119454131.1">
    <property type="nucleotide sequence ID" value="NZ_QWGA01000007.1"/>
</dbReference>
<accession>A0A399RBA1</accession>
<dbReference type="InterPro" id="IPR027304">
    <property type="entry name" value="Trigger_fact/SurA_dom_sf"/>
</dbReference>
<dbReference type="SUPFAM" id="SSF109998">
    <property type="entry name" value="Triger factor/SurA peptide-binding domain-like"/>
    <property type="match status" value="1"/>
</dbReference>
<comment type="caution">
    <text evidence="12">The sequence shown here is derived from an EMBL/GenBank/DDBJ whole genome shotgun (WGS) entry which is preliminary data.</text>
</comment>
<dbReference type="Proteomes" id="UP000265845">
    <property type="component" value="Unassembled WGS sequence"/>
</dbReference>
<evidence type="ECO:0000256" key="2">
    <source>
        <dbReference type="ARBA" id="ARBA00022729"/>
    </source>
</evidence>
<evidence type="ECO:0000256" key="10">
    <source>
        <dbReference type="SAM" id="SignalP"/>
    </source>
</evidence>
<dbReference type="PROSITE" id="PS50198">
    <property type="entry name" value="PPIC_PPIASE_2"/>
    <property type="match status" value="1"/>
</dbReference>
<evidence type="ECO:0000256" key="1">
    <source>
        <dbReference type="ARBA" id="ARBA00018370"/>
    </source>
</evidence>
<reference evidence="12 13" key="1">
    <citation type="submission" date="2018-08" db="EMBL/GenBank/DDBJ databases">
        <title>Henriciella mobilis sp. nov., isolated from seawater.</title>
        <authorList>
            <person name="Cheng H."/>
            <person name="Wu Y.-H."/>
            <person name="Xu X.-W."/>
            <person name="Guo L.-L."/>
        </authorList>
    </citation>
    <scope>NUCLEOTIDE SEQUENCE [LARGE SCALE GENOMIC DNA]</scope>
    <source>
        <strain evidence="12 13">CCUG67844</strain>
    </source>
</reference>
<evidence type="ECO:0000256" key="8">
    <source>
        <dbReference type="ARBA" id="ARBA00031484"/>
    </source>
</evidence>
<dbReference type="Pfam" id="PF00639">
    <property type="entry name" value="Rotamase"/>
    <property type="match status" value="1"/>
</dbReference>
<sequence length="414" mass="44828">MMKTLMTSALVAVTTVSLSAPAMAQEETQTIEGIVAIVNDQPISYSDVRERGSLLLLTLGAQQPTQQQIQQITSQALDELIDEKLQLQEAAEYEVEVSEDDINRAIADMARQSGLDRDGLVNVLLQSGVNPSSLEDQMRAEIAWRRIMGGLYGSRIRVSRNQIDEAIEQQRTALTQVQYNLDEIFLYAPTEQDKAQAIQGAGTILEQLEAGAPFSLAAQRLSSAPTSAAGGDMGWVALDDIDPEVADAVRGMSGPGISKPITVSDGIYLINYKAKRDPNELETRVDLVRLAVVDGSEDALRDAASQANSCEAAVAAADGDPNLSANELSDIRVEDLGSEGQNMISEVGIGQPTQVFATSGTLAVMYVCDRRQSGAAVPTREEMEDRLFGRELQMISQRSLRNLRREATIIQRGS</sequence>
<dbReference type="InterPro" id="IPR015391">
    <property type="entry name" value="SurA_N"/>
</dbReference>
<evidence type="ECO:0000256" key="5">
    <source>
        <dbReference type="ARBA" id="ARBA00023186"/>
    </source>
</evidence>
<dbReference type="Gene3D" id="1.10.4030.10">
    <property type="entry name" value="Porin chaperone SurA, peptide-binding domain"/>
    <property type="match status" value="1"/>
</dbReference>
<evidence type="ECO:0000259" key="11">
    <source>
        <dbReference type="PROSITE" id="PS50198"/>
    </source>
</evidence>
<evidence type="ECO:0000256" key="6">
    <source>
        <dbReference type="ARBA" id="ARBA00023235"/>
    </source>
</evidence>
<dbReference type="AlphaFoldDB" id="A0A399RBA1"/>
<evidence type="ECO:0000256" key="7">
    <source>
        <dbReference type="ARBA" id="ARBA00030642"/>
    </source>
</evidence>
<dbReference type="PANTHER" id="PTHR47637:SF1">
    <property type="entry name" value="CHAPERONE SURA"/>
    <property type="match status" value="1"/>
</dbReference>
<evidence type="ECO:0000313" key="13">
    <source>
        <dbReference type="Proteomes" id="UP000265845"/>
    </source>
</evidence>
<dbReference type="SUPFAM" id="SSF54534">
    <property type="entry name" value="FKBP-like"/>
    <property type="match status" value="1"/>
</dbReference>
<dbReference type="InterPro" id="IPR000297">
    <property type="entry name" value="PPIase_PpiC"/>
</dbReference>
<evidence type="ECO:0000256" key="4">
    <source>
        <dbReference type="ARBA" id="ARBA00023110"/>
    </source>
</evidence>
<keyword evidence="4 9" id="KW-0697">Rotamase</keyword>
<dbReference type="PANTHER" id="PTHR47637">
    <property type="entry name" value="CHAPERONE SURA"/>
    <property type="match status" value="1"/>
</dbReference>
<dbReference type="Gene3D" id="3.10.50.40">
    <property type="match status" value="1"/>
</dbReference>
<evidence type="ECO:0000313" key="12">
    <source>
        <dbReference type="EMBL" id="RIJ28708.1"/>
    </source>
</evidence>
<feature type="domain" description="PpiC" evidence="11">
    <location>
        <begin position="169"/>
        <end position="274"/>
    </location>
</feature>
<protein>
    <recommendedName>
        <fullName evidence="1">Parvulin-like PPIase</fullName>
    </recommendedName>
    <alternativeName>
        <fullName evidence="7">Peptidyl-prolyl cis-trans isomerase plp</fullName>
    </alternativeName>
    <alternativeName>
        <fullName evidence="8">Rotamase plp</fullName>
    </alternativeName>
</protein>
<keyword evidence="13" id="KW-1185">Reference proteome</keyword>
<keyword evidence="6 9" id="KW-0413">Isomerase</keyword>
<name>A0A399RBA1_9PROT</name>
<dbReference type="InterPro" id="IPR023058">
    <property type="entry name" value="PPIase_PpiC_CS"/>
</dbReference>
<evidence type="ECO:0000256" key="9">
    <source>
        <dbReference type="PROSITE-ProRule" id="PRU00278"/>
    </source>
</evidence>
<keyword evidence="2 10" id="KW-0732">Signal</keyword>